<proteinExistence type="predicted"/>
<comment type="caution">
    <text evidence="1">The sequence shown here is derived from an EMBL/GenBank/DDBJ whole genome shotgun (WGS) entry which is preliminary data.</text>
</comment>
<feature type="non-terminal residue" evidence="1">
    <location>
        <position position="1"/>
    </location>
</feature>
<sequence length="17" mass="1899">TTVAITAKSKFRDYQGL</sequence>
<evidence type="ECO:0000313" key="1">
    <source>
        <dbReference type="EMBL" id="CAG7722990.1"/>
    </source>
</evidence>
<dbReference type="AlphaFoldDB" id="A0A8J2P3S0"/>
<gene>
    <name evidence="1" type="ORF">AFUS01_LOCUS12098</name>
</gene>
<dbReference type="Proteomes" id="UP000708208">
    <property type="component" value="Unassembled WGS sequence"/>
</dbReference>
<protein>
    <submittedName>
        <fullName evidence="1">Uncharacterized protein</fullName>
    </submittedName>
</protein>
<dbReference type="EMBL" id="CAJVCH010094524">
    <property type="protein sequence ID" value="CAG7722990.1"/>
    <property type="molecule type" value="Genomic_DNA"/>
</dbReference>
<accession>A0A8J2P3S0</accession>
<name>A0A8J2P3S0_9HEXA</name>
<reference evidence="1" key="1">
    <citation type="submission" date="2021-06" db="EMBL/GenBank/DDBJ databases">
        <authorList>
            <person name="Hodson N. C."/>
            <person name="Mongue J. A."/>
            <person name="Jaron S. K."/>
        </authorList>
    </citation>
    <scope>NUCLEOTIDE SEQUENCE</scope>
</reference>
<keyword evidence="2" id="KW-1185">Reference proteome</keyword>
<organism evidence="1 2">
    <name type="scientific">Allacma fusca</name>
    <dbReference type="NCBI Taxonomy" id="39272"/>
    <lineage>
        <taxon>Eukaryota</taxon>
        <taxon>Metazoa</taxon>
        <taxon>Ecdysozoa</taxon>
        <taxon>Arthropoda</taxon>
        <taxon>Hexapoda</taxon>
        <taxon>Collembola</taxon>
        <taxon>Symphypleona</taxon>
        <taxon>Sminthuridae</taxon>
        <taxon>Allacma</taxon>
    </lineage>
</organism>
<evidence type="ECO:0000313" key="2">
    <source>
        <dbReference type="Proteomes" id="UP000708208"/>
    </source>
</evidence>